<accession>A0A804Q603</accession>
<sequence length="70" mass="7760">MSIWQREYSSPCSRSLLHPTLADEPLDLVAACRAIMRPGEALRCGRGNGKCAYMLLIAVRLASSKLWDLP</sequence>
<evidence type="ECO:0000313" key="1">
    <source>
        <dbReference type="EnsemblPlants" id="Zm00001eb302170_P001"/>
    </source>
</evidence>
<reference evidence="2" key="1">
    <citation type="submission" date="2015-12" db="EMBL/GenBank/DDBJ databases">
        <title>Update maize B73 reference genome by single molecule sequencing technologies.</title>
        <authorList>
            <consortium name="Maize Genome Sequencing Project"/>
            <person name="Ware D."/>
        </authorList>
    </citation>
    <scope>NUCLEOTIDE SEQUENCE [LARGE SCALE GENOMIC DNA]</scope>
    <source>
        <strain evidence="2">cv. B73</strain>
    </source>
</reference>
<name>A0A804Q603_MAIZE</name>
<organism evidence="1 2">
    <name type="scientific">Zea mays</name>
    <name type="common">Maize</name>
    <dbReference type="NCBI Taxonomy" id="4577"/>
    <lineage>
        <taxon>Eukaryota</taxon>
        <taxon>Viridiplantae</taxon>
        <taxon>Streptophyta</taxon>
        <taxon>Embryophyta</taxon>
        <taxon>Tracheophyta</taxon>
        <taxon>Spermatophyta</taxon>
        <taxon>Magnoliopsida</taxon>
        <taxon>Liliopsida</taxon>
        <taxon>Poales</taxon>
        <taxon>Poaceae</taxon>
        <taxon>PACMAD clade</taxon>
        <taxon>Panicoideae</taxon>
        <taxon>Andropogonodae</taxon>
        <taxon>Andropogoneae</taxon>
        <taxon>Tripsacinae</taxon>
        <taxon>Zea</taxon>
    </lineage>
</organism>
<dbReference type="Gramene" id="Zm00001eb302170_T001">
    <property type="protein sequence ID" value="Zm00001eb302170_P001"/>
    <property type="gene ID" value="Zm00001eb302170"/>
</dbReference>
<dbReference type="InParanoid" id="A0A804Q603"/>
<evidence type="ECO:0000313" key="2">
    <source>
        <dbReference type="Proteomes" id="UP000007305"/>
    </source>
</evidence>
<proteinExistence type="predicted"/>
<dbReference type="EnsemblPlants" id="Zm00001eb302170_T001">
    <property type="protein sequence ID" value="Zm00001eb302170_P001"/>
    <property type="gene ID" value="Zm00001eb302170"/>
</dbReference>
<keyword evidence="2" id="KW-1185">Reference proteome</keyword>
<reference evidence="1" key="2">
    <citation type="submission" date="2019-07" db="EMBL/GenBank/DDBJ databases">
        <authorList>
            <person name="Seetharam A."/>
            <person name="Woodhouse M."/>
            <person name="Cannon E."/>
        </authorList>
    </citation>
    <scope>NUCLEOTIDE SEQUENCE [LARGE SCALE GENOMIC DNA]</scope>
    <source>
        <strain evidence="1">cv. B73</strain>
    </source>
</reference>
<reference evidence="1" key="3">
    <citation type="submission" date="2021-05" db="UniProtKB">
        <authorList>
            <consortium name="EnsemblPlants"/>
        </authorList>
    </citation>
    <scope>IDENTIFICATION</scope>
    <source>
        <strain evidence="1">cv. B73</strain>
    </source>
</reference>
<dbReference type="AlphaFoldDB" id="A0A804Q603"/>
<protein>
    <submittedName>
        <fullName evidence="1">Uncharacterized protein</fullName>
    </submittedName>
</protein>
<dbReference type="Proteomes" id="UP000007305">
    <property type="component" value="Chromosome 7"/>
</dbReference>